<dbReference type="InterPro" id="IPR013657">
    <property type="entry name" value="SCL35B1-4/HUT1"/>
</dbReference>
<dbReference type="GO" id="GO:0005464">
    <property type="term" value="F:UDP-xylose transmembrane transporter activity"/>
    <property type="evidence" value="ECO:0007669"/>
    <property type="project" value="TreeGrafter"/>
</dbReference>
<evidence type="ECO:0000313" key="9">
    <source>
        <dbReference type="Proteomes" id="UP000076858"/>
    </source>
</evidence>
<dbReference type="GO" id="GO:0000139">
    <property type="term" value="C:Golgi membrane"/>
    <property type="evidence" value="ECO:0007669"/>
    <property type="project" value="TreeGrafter"/>
</dbReference>
<protein>
    <submittedName>
        <fullName evidence="8">UDP-xylose and UDP-N-acetylglucosamine transporter</fullName>
    </submittedName>
</protein>
<evidence type="ECO:0000256" key="1">
    <source>
        <dbReference type="ARBA" id="ARBA00004127"/>
    </source>
</evidence>
<dbReference type="GO" id="GO:0005789">
    <property type="term" value="C:endoplasmic reticulum membrane"/>
    <property type="evidence" value="ECO:0007669"/>
    <property type="project" value="TreeGrafter"/>
</dbReference>
<dbReference type="GO" id="GO:0005462">
    <property type="term" value="F:UDP-N-acetylglucosamine transmembrane transporter activity"/>
    <property type="evidence" value="ECO:0007669"/>
    <property type="project" value="TreeGrafter"/>
</dbReference>
<keyword evidence="3" id="KW-0813">Transport</keyword>
<keyword evidence="5" id="KW-0812">Transmembrane</keyword>
<dbReference type="PANTHER" id="PTHR10778">
    <property type="entry name" value="SOLUTE CARRIER FAMILY 35 MEMBER B"/>
    <property type="match status" value="1"/>
</dbReference>
<dbReference type="Proteomes" id="UP000076858">
    <property type="component" value="Unassembled WGS sequence"/>
</dbReference>
<organism evidence="8 9">
    <name type="scientific">Daphnia magna</name>
    <dbReference type="NCBI Taxonomy" id="35525"/>
    <lineage>
        <taxon>Eukaryota</taxon>
        <taxon>Metazoa</taxon>
        <taxon>Ecdysozoa</taxon>
        <taxon>Arthropoda</taxon>
        <taxon>Crustacea</taxon>
        <taxon>Branchiopoda</taxon>
        <taxon>Diplostraca</taxon>
        <taxon>Cladocera</taxon>
        <taxon>Anomopoda</taxon>
        <taxon>Daphniidae</taxon>
        <taxon>Daphnia</taxon>
    </lineage>
</organism>
<accession>A0A0P5SV78</accession>
<dbReference type="AlphaFoldDB" id="A0A0P5SV78"/>
<evidence type="ECO:0000256" key="7">
    <source>
        <dbReference type="ARBA" id="ARBA00023136"/>
    </source>
</evidence>
<sequence>MKSLVAMLVVFIGCCSNVFFLELLIKEDSGSGNLITFAQFVVIAVEGFITTMRFGTKKTEVPFTEYLKMVLMFFIVSVTNNYALSFNIALPLHMIFRAGSLLANMILGILILKKRYTTMKYLSVIMISIGISICTIASAKELNHSESENQISSVGDFVWWIVGILLLTFALFMSARMGIMQEVMYSKFGKHPREALFFTHALPLPGFLLLFGDISKHIQIANMSAPLDSTVISVIPFLNTLPRIWIYLLGNVFTQSICINAVFVLTTECSSLAVTLVVTLRKFVSLLFSIWYFQNPFTALHWFGTILVFGGTLVFSDIPNLMRQKSKVN</sequence>
<dbReference type="Pfam" id="PF08449">
    <property type="entry name" value="UAA"/>
    <property type="match status" value="1"/>
</dbReference>
<dbReference type="PANTHER" id="PTHR10778:SF4">
    <property type="entry name" value="NUCLEOTIDE SUGAR TRANSPORTER SLC35B4"/>
    <property type="match status" value="1"/>
</dbReference>
<dbReference type="EMBL" id="LRGB01003123">
    <property type="protein sequence ID" value="KZS04266.1"/>
    <property type="molecule type" value="Genomic_DNA"/>
</dbReference>
<keyword evidence="9" id="KW-1185">Reference proteome</keyword>
<keyword evidence="6" id="KW-1133">Transmembrane helix</keyword>
<proteinExistence type="inferred from homology"/>
<gene>
    <name evidence="8" type="ORF">APZ42_032526</name>
</gene>
<dbReference type="STRING" id="35525.A0A0P5SV78"/>
<evidence type="ECO:0000313" key="8">
    <source>
        <dbReference type="EMBL" id="KZS04266.1"/>
    </source>
</evidence>
<dbReference type="OrthoDB" id="999962at2759"/>
<evidence type="ECO:0000256" key="4">
    <source>
        <dbReference type="ARBA" id="ARBA00022597"/>
    </source>
</evidence>
<reference evidence="8 9" key="1">
    <citation type="submission" date="2016-03" db="EMBL/GenBank/DDBJ databases">
        <title>EvidentialGene: Evidence-directed Construction of Genes on Genomes.</title>
        <authorList>
            <person name="Gilbert D.G."/>
            <person name="Choi J.-H."/>
            <person name="Mockaitis K."/>
            <person name="Colbourne J."/>
            <person name="Pfrender M."/>
        </authorList>
    </citation>
    <scope>NUCLEOTIDE SEQUENCE [LARGE SCALE GENOMIC DNA]</scope>
    <source>
        <strain evidence="8 9">Xinb3</strain>
        <tissue evidence="8">Complete organism</tissue>
    </source>
</reference>
<comment type="caution">
    <text evidence="8">The sequence shown here is derived from an EMBL/GenBank/DDBJ whole genome shotgun (WGS) entry which is preliminary data.</text>
</comment>
<keyword evidence="7" id="KW-0472">Membrane</keyword>
<name>A0A0P5SV78_9CRUS</name>
<comment type="subcellular location">
    <subcellularLocation>
        <location evidence="1">Endomembrane system</location>
        <topology evidence="1">Multi-pass membrane protein</topology>
    </subcellularLocation>
</comment>
<evidence type="ECO:0000256" key="6">
    <source>
        <dbReference type="ARBA" id="ARBA00022989"/>
    </source>
</evidence>
<evidence type="ECO:0000256" key="2">
    <source>
        <dbReference type="ARBA" id="ARBA00010694"/>
    </source>
</evidence>
<keyword evidence="4" id="KW-0762">Sugar transport</keyword>
<evidence type="ECO:0000256" key="5">
    <source>
        <dbReference type="ARBA" id="ARBA00022692"/>
    </source>
</evidence>
<comment type="similarity">
    <text evidence="2">Belongs to the nucleotide-sugar transporter family. SLC35B subfamily.</text>
</comment>
<evidence type="ECO:0000256" key="3">
    <source>
        <dbReference type="ARBA" id="ARBA00022448"/>
    </source>
</evidence>